<name>E9H8Z3_DAPPU</name>
<feature type="domain" description="BTB" evidence="1">
    <location>
        <begin position="1"/>
        <end position="66"/>
    </location>
</feature>
<evidence type="ECO:0000313" key="3">
    <source>
        <dbReference type="Proteomes" id="UP000000305"/>
    </source>
</evidence>
<dbReference type="Pfam" id="PF00651">
    <property type="entry name" value="BTB"/>
    <property type="match status" value="1"/>
</dbReference>
<evidence type="ECO:0000259" key="1">
    <source>
        <dbReference type="PROSITE" id="PS50097"/>
    </source>
</evidence>
<dbReference type="AlphaFoldDB" id="E9H8Z3"/>
<dbReference type="HOGENOM" id="CLU_206238_0_0_1"/>
<dbReference type="InParanoid" id="E9H8Z3"/>
<dbReference type="InterPro" id="IPR000210">
    <property type="entry name" value="BTB/POZ_dom"/>
</dbReference>
<accession>E9H8Z3</accession>
<dbReference type="Proteomes" id="UP000000305">
    <property type="component" value="Unassembled WGS sequence"/>
</dbReference>
<feature type="non-terminal residue" evidence="2">
    <location>
        <position position="1"/>
    </location>
</feature>
<dbReference type="CDD" id="cd18186">
    <property type="entry name" value="BTB_POZ_ZBTB_KLHL-like"/>
    <property type="match status" value="1"/>
</dbReference>
<dbReference type="InterPro" id="IPR011333">
    <property type="entry name" value="SKP1/BTB/POZ_sf"/>
</dbReference>
<organism evidence="2 3">
    <name type="scientific">Daphnia pulex</name>
    <name type="common">Water flea</name>
    <dbReference type="NCBI Taxonomy" id="6669"/>
    <lineage>
        <taxon>Eukaryota</taxon>
        <taxon>Metazoa</taxon>
        <taxon>Ecdysozoa</taxon>
        <taxon>Arthropoda</taxon>
        <taxon>Crustacea</taxon>
        <taxon>Branchiopoda</taxon>
        <taxon>Diplostraca</taxon>
        <taxon>Cladocera</taxon>
        <taxon>Anomopoda</taxon>
        <taxon>Daphniidae</taxon>
        <taxon>Daphnia</taxon>
    </lineage>
</organism>
<dbReference type="FunFam" id="3.30.710.10:FF:000387">
    <property type="entry name" value="Uncharacterized protein"/>
    <property type="match status" value="1"/>
</dbReference>
<feature type="non-terminal residue" evidence="2">
    <location>
        <position position="66"/>
    </location>
</feature>
<sequence>DLQLLVSGRIFHAHRWILAARSPVFAAMFSHDMLEANTGCVDISDITPSIFEQILFFIYNGRILDS</sequence>
<dbReference type="PhylomeDB" id="E9H8Z3"/>
<dbReference type="Gene3D" id="3.30.710.10">
    <property type="entry name" value="Potassium Channel Kv1.1, Chain A"/>
    <property type="match status" value="1"/>
</dbReference>
<protein>
    <recommendedName>
        <fullName evidence="1">BTB domain-containing protein</fullName>
    </recommendedName>
</protein>
<reference evidence="2 3" key="1">
    <citation type="journal article" date="2011" name="Science">
        <title>The ecoresponsive genome of Daphnia pulex.</title>
        <authorList>
            <person name="Colbourne J.K."/>
            <person name="Pfrender M.E."/>
            <person name="Gilbert D."/>
            <person name="Thomas W.K."/>
            <person name="Tucker A."/>
            <person name="Oakley T.H."/>
            <person name="Tokishita S."/>
            <person name="Aerts A."/>
            <person name="Arnold G.J."/>
            <person name="Basu M.K."/>
            <person name="Bauer D.J."/>
            <person name="Caceres C.E."/>
            <person name="Carmel L."/>
            <person name="Casola C."/>
            <person name="Choi J.H."/>
            <person name="Detter J.C."/>
            <person name="Dong Q."/>
            <person name="Dusheyko S."/>
            <person name="Eads B.D."/>
            <person name="Frohlich T."/>
            <person name="Geiler-Samerotte K.A."/>
            <person name="Gerlach D."/>
            <person name="Hatcher P."/>
            <person name="Jogdeo S."/>
            <person name="Krijgsveld J."/>
            <person name="Kriventseva E.V."/>
            <person name="Kultz D."/>
            <person name="Laforsch C."/>
            <person name="Lindquist E."/>
            <person name="Lopez J."/>
            <person name="Manak J.R."/>
            <person name="Muller J."/>
            <person name="Pangilinan J."/>
            <person name="Patwardhan R.P."/>
            <person name="Pitluck S."/>
            <person name="Pritham E.J."/>
            <person name="Rechtsteiner A."/>
            <person name="Rho M."/>
            <person name="Rogozin I.B."/>
            <person name="Sakarya O."/>
            <person name="Salamov A."/>
            <person name="Schaack S."/>
            <person name="Shapiro H."/>
            <person name="Shiga Y."/>
            <person name="Skalitzky C."/>
            <person name="Smith Z."/>
            <person name="Souvorov A."/>
            <person name="Sung W."/>
            <person name="Tang Z."/>
            <person name="Tsuchiya D."/>
            <person name="Tu H."/>
            <person name="Vos H."/>
            <person name="Wang M."/>
            <person name="Wolf Y.I."/>
            <person name="Yamagata H."/>
            <person name="Yamada T."/>
            <person name="Ye Y."/>
            <person name="Shaw J.R."/>
            <person name="Andrews J."/>
            <person name="Crease T.J."/>
            <person name="Tang H."/>
            <person name="Lucas S.M."/>
            <person name="Robertson H.M."/>
            <person name="Bork P."/>
            <person name="Koonin E.V."/>
            <person name="Zdobnov E.M."/>
            <person name="Grigoriev I.V."/>
            <person name="Lynch M."/>
            <person name="Boore J.L."/>
        </authorList>
    </citation>
    <scope>NUCLEOTIDE SEQUENCE [LARGE SCALE GENOMIC DNA]</scope>
</reference>
<dbReference type="PANTHER" id="PTHR24413">
    <property type="entry name" value="SPECKLE-TYPE POZ PROTEIN"/>
    <property type="match status" value="1"/>
</dbReference>
<proteinExistence type="predicted"/>
<dbReference type="STRING" id="6669.E9H8Z3"/>
<dbReference type="eggNOG" id="KOG1987">
    <property type="taxonomic scope" value="Eukaryota"/>
</dbReference>
<gene>
    <name evidence="2" type="ORF">DAPPUDRAFT_17880</name>
</gene>
<dbReference type="PROSITE" id="PS50097">
    <property type="entry name" value="BTB"/>
    <property type="match status" value="1"/>
</dbReference>
<dbReference type="EMBL" id="GL732606">
    <property type="protein sequence ID" value="EFX71812.1"/>
    <property type="molecule type" value="Genomic_DNA"/>
</dbReference>
<dbReference type="OrthoDB" id="6336259at2759"/>
<evidence type="ECO:0000313" key="2">
    <source>
        <dbReference type="EMBL" id="EFX71812.1"/>
    </source>
</evidence>
<dbReference type="KEGG" id="dpx:DAPPUDRAFT_17880"/>
<keyword evidence="3" id="KW-1185">Reference proteome</keyword>
<dbReference type="SUPFAM" id="SSF54695">
    <property type="entry name" value="POZ domain"/>
    <property type="match status" value="1"/>
</dbReference>